<dbReference type="EMBL" id="WHUW01000002">
    <property type="protein sequence ID" value="KAF8450253.1"/>
    <property type="molecule type" value="Genomic_DNA"/>
</dbReference>
<feature type="domain" description="RNase III" evidence="8">
    <location>
        <begin position="57"/>
        <end position="181"/>
    </location>
</feature>
<dbReference type="PANTHER" id="PTHR11207">
    <property type="entry name" value="RIBONUCLEASE III"/>
    <property type="match status" value="1"/>
</dbReference>
<dbReference type="Pfam" id="PF00035">
    <property type="entry name" value="dsrm"/>
    <property type="match status" value="1"/>
</dbReference>
<dbReference type="GO" id="GO:0006369">
    <property type="term" value="P:termination of RNA polymerase II transcription"/>
    <property type="evidence" value="ECO:0007669"/>
    <property type="project" value="TreeGrafter"/>
</dbReference>
<feature type="domain" description="DRBM" evidence="7">
    <location>
        <begin position="268"/>
        <end position="341"/>
    </location>
</feature>
<keyword evidence="4 5" id="KW-0694">RNA-binding</keyword>
<keyword evidence="1" id="KW-0540">Nuclease</keyword>
<dbReference type="GO" id="GO:0005654">
    <property type="term" value="C:nucleoplasm"/>
    <property type="evidence" value="ECO:0007669"/>
    <property type="project" value="TreeGrafter"/>
</dbReference>
<evidence type="ECO:0000259" key="8">
    <source>
        <dbReference type="PROSITE" id="PS50142"/>
    </source>
</evidence>
<dbReference type="SMART" id="SM00535">
    <property type="entry name" value="RIBOc"/>
    <property type="match status" value="1"/>
</dbReference>
<feature type="compositionally biased region" description="Pro residues" evidence="6">
    <location>
        <begin position="212"/>
        <end position="222"/>
    </location>
</feature>
<evidence type="ECO:0000256" key="1">
    <source>
        <dbReference type="ARBA" id="ARBA00022722"/>
    </source>
</evidence>
<dbReference type="InterPro" id="IPR014720">
    <property type="entry name" value="dsRBD_dom"/>
</dbReference>
<dbReference type="PANTHER" id="PTHR11207:SF0">
    <property type="entry name" value="RIBONUCLEASE 3"/>
    <property type="match status" value="1"/>
</dbReference>
<dbReference type="Proteomes" id="UP001194468">
    <property type="component" value="Unassembled WGS sequence"/>
</dbReference>
<gene>
    <name evidence="9" type="ORF">L210DRAFT_3520150</name>
</gene>
<sequence>MTMMTRFPKSRHLSYNLDYAVSHWCPVPVHDMANNKSRPLLTLTLTGEHPFPTLPPIHDDHIRTMVFTHRSLYARPNHVFEDHPDDPSPDNEKFEHLGDTVLGLVVTRLLYDTYPNLRVGPSTKIRALIVGNTTLASISRRYELPARLRSHPAQAISLRASTGIQADVFESYVGGLYLDQGPATAEKWLRSLFKPFATEAYIRVRTQHGLPPLPAPVSPPLTPSTSASSDSSPSSMPASKEPKKSTGTTSTPPHRTSEHHPPASGTPTTTGHLALFNQQLQKAKREVEWVYDDCVAESTTTTPIWAVRVEVDGEVIGRGKGGTRKAARNEAAKEGLAHMGIVV</sequence>
<feature type="compositionally biased region" description="Low complexity" evidence="6">
    <location>
        <begin position="223"/>
        <end position="253"/>
    </location>
</feature>
<keyword evidence="2" id="KW-0255">Endonuclease</keyword>
<dbReference type="GO" id="GO:0004525">
    <property type="term" value="F:ribonuclease III activity"/>
    <property type="evidence" value="ECO:0007669"/>
    <property type="project" value="InterPro"/>
</dbReference>
<dbReference type="PROSITE" id="PS50137">
    <property type="entry name" value="DS_RBD"/>
    <property type="match status" value="1"/>
</dbReference>
<evidence type="ECO:0000256" key="2">
    <source>
        <dbReference type="ARBA" id="ARBA00022759"/>
    </source>
</evidence>
<evidence type="ECO:0000259" key="7">
    <source>
        <dbReference type="PROSITE" id="PS50137"/>
    </source>
</evidence>
<evidence type="ECO:0000256" key="4">
    <source>
        <dbReference type="ARBA" id="ARBA00022884"/>
    </source>
</evidence>
<dbReference type="GO" id="GO:0006364">
    <property type="term" value="P:rRNA processing"/>
    <property type="evidence" value="ECO:0007669"/>
    <property type="project" value="TreeGrafter"/>
</dbReference>
<name>A0AAD4C7C3_BOLED</name>
<dbReference type="SUPFAM" id="SSF69065">
    <property type="entry name" value="RNase III domain-like"/>
    <property type="match status" value="1"/>
</dbReference>
<keyword evidence="3" id="KW-0378">Hydrolase</keyword>
<dbReference type="GO" id="GO:0034475">
    <property type="term" value="P:U4 snRNA 3'-end processing"/>
    <property type="evidence" value="ECO:0007669"/>
    <property type="project" value="TreeGrafter"/>
</dbReference>
<evidence type="ECO:0000256" key="6">
    <source>
        <dbReference type="SAM" id="MobiDB-lite"/>
    </source>
</evidence>
<dbReference type="PROSITE" id="PS50142">
    <property type="entry name" value="RNASE_3_2"/>
    <property type="match status" value="1"/>
</dbReference>
<dbReference type="SUPFAM" id="SSF54768">
    <property type="entry name" value="dsRNA-binding domain-like"/>
    <property type="match status" value="1"/>
</dbReference>
<evidence type="ECO:0000256" key="5">
    <source>
        <dbReference type="PROSITE-ProRule" id="PRU00266"/>
    </source>
</evidence>
<dbReference type="CDD" id="cd00593">
    <property type="entry name" value="RIBOc"/>
    <property type="match status" value="1"/>
</dbReference>
<dbReference type="Pfam" id="PF00636">
    <property type="entry name" value="Ribonuclease_3"/>
    <property type="match status" value="1"/>
</dbReference>
<organism evidence="9 10">
    <name type="scientific">Boletus edulis BED1</name>
    <dbReference type="NCBI Taxonomy" id="1328754"/>
    <lineage>
        <taxon>Eukaryota</taxon>
        <taxon>Fungi</taxon>
        <taxon>Dikarya</taxon>
        <taxon>Basidiomycota</taxon>
        <taxon>Agaricomycotina</taxon>
        <taxon>Agaricomycetes</taxon>
        <taxon>Agaricomycetidae</taxon>
        <taxon>Boletales</taxon>
        <taxon>Boletineae</taxon>
        <taxon>Boletaceae</taxon>
        <taxon>Boletoideae</taxon>
        <taxon>Boletus</taxon>
    </lineage>
</organism>
<evidence type="ECO:0000313" key="9">
    <source>
        <dbReference type="EMBL" id="KAF8450253.1"/>
    </source>
</evidence>
<dbReference type="InterPro" id="IPR000999">
    <property type="entry name" value="RNase_III_dom"/>
</dbReference>
<proteinExistence type="predicted"/>
<dbReference type="Gene3D" id="3.30.160.20">
    <property type="match status" value="1"/>
</dbReference>
<dbReference type="Gene3D" id="1.10.1520.10">
    <property type="entry name" value="Ribonuclease III domain"/>
    <property type="match status" value="1"/>
</dbReference>
<reference evidence="9" key="2">
    <citation type="journal article" date="2020" name="Nat. Commun.">
        <title>Large-scale genome sequencing of mycorrhizal fungi provides insights into the early evolution of symbiotic traits.</title>
        <authorList>
            <person name="Miyauchi S."/>
            <person name="Kiss E."/>
            <person name="Kuo A."/>
            <person name="Drula E."/>
            <person name="Kohler A."/>
            <person name="Sanchez-Garcia M."/>
            <person name="Morin E."/>
            <person name="Andreopoulos B."/>
            <person name="Barry K.W."/>
            <person name="Bonito G."/>
            <person name="Buee M."/>
            <person name="Carver A."/>
            <person name="Chen C."/>
            <person name="Cichocki N."/>
            <person name="Clum A."/>
            <person name="Culley D."/>
            <person name="Crous P.W."/>
            <person name="Fauchery L."/>
            <person name="Girlanda M."/>
            <person name="Hayes R.D."/>
            <person name="Keri Z."/>
            <person name="LaButti K."/>
            <person name="Lipzen A."/>
            <person name="Lombard V."/>
            <person name="Magnuson J."/>
            <person name="Maillard F."/>
            <person name="Murat C."/>
            <person name="Nolan M."/>
            <person name="Ohm R.A."/>
            <person name="Pangilinan J."/>
            <person name="Pereira M.F."/>
            <person name="Perotto S."/>
            <person name="Peter M."/>
            <person name="Pfister S."/>
            <person name="Riley R."/>
            <person name="Sitrit Y."/>
            <person name="Stielow J.B."/>
            <person name="Szollosi G."/>
            <person name="Zifcakova L."/>
            <person name="Stursova M."/>
            <person name="Spatafora J.W."/>
            <person name="Tedersoo L."/>
            <person name="Vaario L.M."/>
            <person name="Yamada A."/>
            <person name="Yan M."/>
            <person name="Wang P."/>
            <person name="Xu J."/>
            <person name="Bruns T."/>
            <person name="Baldrian P."/>
            <person name="Vilgalys R."/>
            <person name="Dunand C."/>
            <person name="Henrissat B."/>
            <person name="Grigoriev I.V."/>
            <person name="Hibbett D."/>
            <person name="Nagy L.G."/>
            <person name="Martin F.M."/>
        </authorList>
    </citation>
    <scope>NUCLEOTIDE SEQUENCE</scope>
    <source>
        <strain evidence="9">BED1</strain>
    </source>
</reference>
<dbReference type="AlphaFoldDB" id="A0AAD4C7C3"/>
<dbReference type="InterPro" id="IPR036389">
    <property type="entry name" value="RNase_III_sf"/>
</dbReference>
<keyword evidence="10" id="KW-1185">Reference proteome</keyword>
<comment type="caution">
    <text evidence="9">The sequence shown here is derived from an EMBL/GenBank/DDBJ whole genome shotgun (WGS) entry which is preliminary data.</text>
</comment>
<protein>
    <submittedName>
        <fullName evidence="9">Ribonuclease III domain-containing protein</fullName>
    </submittedName>
</protein>
<evidence type="ECO:0000256" key="3">
    <source>
        <dbReference type="ARBA" id="ARBA00022801"/>
    </source>
</evidence>
<dbReference type="GO" id="GO:0003723">
    <property type="term" value="F:RNA binding"/>
    <property type="evidence" value="ECO:0007669"/>
    <property type="project" value="UniProtKB-UniRule"/>
</dbReference>
<feature type="region of interest" description="Disordered" evidence="6">
    <location>
        <begin position="212"/>
        <end position="271"/>
    </location>
</feature>
<reference evidence="9" key="1">
    <citation type="submission" date="2019-10" db="EMBL/GenBank/DDBJ databases">
        <authorList>
            <consortium name="DOE Joint Genome Institute"/>
            <person name="Kuo A."/>
            <person name="Miyauchi S."/>
            <person name="Kiss E."/>
            <person name="Drula E."/>
            <person name="Kohler A."/>
            <person name="Sanchez-Garcia M."/>
            <person name="Andreopoulos B."/>
            <person name="Barry K.W."/>
            <person name="Bonito G."/>
            <person name="Buee M."/>
            <person name="Carver A."/>
            <person name="Chen C."/>
            <person name="Cichocki N."/>
            <person name="Clum A."/>
            <person name="Culley D."/>
            <person name="Crous P.W."/>
            <person name="Fauchery L."/>
            <person name="Girlanda M."/>
            <person name="Hayes R."/>
            <person name="Keri Z."/>
            <person name="LaButti K."/>
            <person name="Lipzen A."/>
            <person name="Lombard V."/>
            <person name="Magnuson J."/>
            <person name="Maillard F."/>
            <person name="Morin E."/>
            <person name="Murat C."/>
            <person name="Nolan M."/>
            <person name="Ohm R."/>
            <person name="Pangilinan J."/>
            <person name="Pereira M."/>
            <person name="Perotto S."/>
            <person name="Peter M."/>
            <person name="Riley R."/>
            <person name="Sitrit Y."/>
            <person name="Stielow B."/>
            <person name="Szollosi G."/>
            <person name="Zifcakova L."/>
            <person name="Stursova M."/>
            <person name="Spatafora J.W."/>
            <person name="Tedersoo L."/>
            <person name="Vaario L.-M."/>
            <person name="Yamada A."/>
            <person name="Yan M."/>
            <person name="Wang P."/>
            <person name="Xu J."/>
            <person name="Bruns T."/>
            <person name="Baldrian P."/>
            <person name="Vilgalys R."/>
            <person name="Henrissat B."/>
            <person name="Grigoriev I.V."/>
            <person name="Hibbett D."/>
            <person name="Nagy L.G."/>
            <person name="Martin F.M."/>
        </authorList>
    </citation>
    <scope>NUCLEOTIDE SEQUENCE</scope>
    <source>
        <strain evidence="9">BED1</strain>
    </source>
</reference>
<evidence type="ECO:0000313" key="10">
    <source>
        <dbReference type="Proteomes" id="UP001194468"/>
    </source>
</evidence>
<accession>A0AAD4C7C3</accession>